<dbReference type="Gene3D" id="3.40.1010.10">
    <property type="entry name" value="Cobalt-precorrin-4 Transmethylase, Domain 1"/>
    <property type="match status" value="1"/>
</dbReference>
<evidence type="ECO:0000259" key="7">
    <source>
        <dbReference type="Pfam" id="PF00590"/>
    </source>
</evidence>
<comment type="pathway">
    <text evidence="1">Cofactor biosynthesis; adenosylcobalamin biosynthesis.</text>
</comment>
<accession>A0A7W3MY89</accession>
<dbReference type="InterPro" id="IPR050714">
    <property type="entry name" value="Cobalamin_biosynth_MTase"/>
</dbReference>
<evidence type="ECO:0000256" key="1">
    <source>
        <dbReference type="ARBA" id="ARBA00004953"/>
    </source>
</evidence>
<evidence type="ECO:0000313" key="8">
    <source>
        <dbReference type="EMBL" id="MBA9004069.1"/>
    </source>
</evidence>
<dbReference type="Proteomes" id="UP000539313">
    <property type="component" value="Unassembled WGS sequence"/>
</dbReference>
<dbReference type="InterPro" id="IPR014776">
    <property type="entry name" value="4pyrrole_Mease_sub2"/>
</dbReference>
<dbReference type="EMBL" id="JACJII010000001">
    <property type="protein sequence ID" value="MBA9004069.1"/>
    <property type="molecule type" value="Genomic_DNA"/>
</dbReference>
<keyword evidence="4 8" id="KW-0808">Transferase</keyword>
<dbReference type="NCBIfam" id="TIGR02467">
    <property type="entry name" value="CbiE"/>
    <property type="match status" value="1"/>
</dbReference>
<keyword evidence="2" id="KW-0169">Cobalamin biosynthesis</keyword>
<proteinExistence type="predicted"/>
<dbReference type="InterPro" id="IPR035996">
    <property type="entry name" value="4pyrrol_Methylase_sf"/>
</dbReference>
<dbReference type="GO" id="GO:0046025">
    <property type="term" value="F:precorrin-6Y C5,15-methyltransferase (decarboxylating) activity"/>
    <property type="evidence" value="ECO:0007669"/>
    <property type="project" value="UniProtKB-EC"/>
</dbReference>
<dbReference type="CDD" id="cd11644">
    <property type="entry name" value="Precorrin-6Y-MT"/>
    <property type="match status" value="1"/>
</dbReference>
<dbReference type="Pfam" id="PF00590">
    <property type="entry name" value="TP_methylase"/>
    <property type="match status" value="1"/>
</dbReference>
<dbReference type="PANTHER" id="PTHR43182:SF1">
    <property type="entry name" value="COBALT-PRECORRIN-7 C(5)-METHYLTRANSFERASE"/>
    <property type="match status" value="1"/>
</dbReference>
<dbReference type="SUPFAM" id="SSF53790">
    <property type="entry name" value="Tetrapyrrole methylase"/>
    <property type="match status" value="1"/>
</dbReference>
<dbReference type="GO" id="GO:0032259">
    <property type="term" value="P:methylation"/>
    <property type="evidence" value="ECO:0007669"/>
    <property type="project" value="UniProtKB-KW"/>
</dbReference>
<evidence type="ECO:0000256" key="3">
    <source>
        <dbReference type="ARBA" id="ARBA00022603"/>
    </source>
</evidence>
<gene>
    <name evidence="8" type="ORF">HNR21_002951</name>
</gene>
<dbReference type="GO" id="GO:0008276">
    <property type="term" value="F:protein methyltransferase activity"/>
    <property type="evidence" value="ECO:0007669"/>
    <property type="project" value="InterPro"/>
</dbReference>
<dbReference type="PANTHER" id="PTHR43182">
    <property type="entry name" value="COBALT-PRECORRIN-6B C(15)-METHYLTRANSFERASE (DECARBOXYLATING)"/>
    <property type="match status" value="1"/>
</dbReference>
<dbReference type="GO" id="GO:0009236">
    <property type="term" value="P:cobalamin biosynthetic process"/>
    <property type="evidence" value="ECO:0007669"/>
    <property type="project" value="UniProtKB-UniPathway"/>
</dbReference>
<dbReference type="InterPro" id="IPR014008">
    <property type="entry name" value="Cbl_synth_MTase_CbiT"/>
</dbReference>
<dbReference type="SUPFAM" id="SSF53335">
    <property type="entry name" value="S-adenosyl-L-methionine-dependent methyltransferases"/>
    <property type="match status" value="1"/>
</dbReference>
<dbReference type="InterPro" id="IPR012818">
    <property type="entry name" value="CbiE"/>
</dbReference>
<dbReference type="InterPro" id="IPR029063">
    <property type="entry name" value="SAM-dependent_MTases_sf"/>
</dbReference>
<reference evidence="8 9" key="1">
    <citation type="submission" date="2020-08" db="EMBL/GenBank/DDBJ databases">
        <title>Sequencing the genomes of 1000 actinobacteria strains.</title>
        <authorList>
            <person name="Klenk H.-P."/>
        </authorList>
    </citation>
    <scope>NUCLEOTIDE SEQUENCE [LARGE SCALE GENOMIC DNA]</scope>
    <source>
        <strain evidence="8 9">DSM 45823</strain>
    </source>
</reference>
<sequence length="425" mass="44495">MITVVGYDGSPLPAPASERLARARLVVGGARHLAAVRVPPGARTVVMGGVGAALDEIDKEVDKASGDVVVLASGDPGFFGIVRALRERGHEPHVLPALSSVAQAFARAGLPWDDALVVSAHGRDLRRAVNACRAHPKVAVLTAPGAGPAELGRALFPQHPRTFVVCEDLGGPSERVVRCRPAEATTRPWRDPNVVLVLDSGRSVGERGWIAGARPGPSSWALPEEAFEHRNSVVTKAEVRAFALARLGPRIGDMVWDIGAGSGSVAIECARFGAAAVAVERDPESCDRIRANVRAHGVRVAVSRGEAPAILDHLPDPDAVFVGGGGPEVVRACAARALRSVVVALASVERVRPTLDALTAEGLTAQAVQLQASRLSPLPGDVHRLAATNPVFVVWGDRDAAPPPAPRPEPARRPQTLAELPEADH</sequence>
<protein>
    <submittedName>
        <fullName evidence="8">Precorrin-6Y C5,15-methyltransferase (Decarboxylating)</fullName>
        <ecNumber evidence="8">2.1.1.132</ecNumber>
    </submittedName>
</protein>
<feature type="region of interest" description="Disordered" evidence="6">
    <location>
        <begin position="397"/>
        <end position="425"/>
    </location>
</feature>
<dbReference type="EC" id="2.1.1.132" evidence="8"/>
<dbReference type="InterPro" id="IPR006365">
    <property type="entry name" value="Cbl_synth_CobL"/>
</dbReference>
<dbReference type="AlphaFoldDB" id="A0A7W3MY89"/>
<name>A0A7W3MY89_9ACTN</name>
<comment type="caution">
    <text evidence="8">The sequence shown here is derived from an EMBL/GenBank/DDBJ whole genome shotgun (WGS) entry which is preliminary data.</text>
</comment>
<dbReference type="PIRSF" id="PIRSF036428">
    <property type="entry name" value="CobL"/>
    <property type="match status" value="1"/>
</dbReference>
<dbReference type="Gene3D" id="3.30.950.10">
    <property type="entry name" value="Methyltransferase, Cobalt-precorrin-4 Transmethylase, Domain 2"/>
    <property type="match status" value="1"/>
</dbReference>
<evidence type="ECO:0000313" key="9">
    <source>
        <dbReference type="Proteomes" id="UP000539313"/>
    </source>
</evidence>
<evidence type="ECO:0000256" key="2">
    <source>
        <dbReference type="ARBA" id="ARBA00022573"/>
    </source>
</evidence>
<dbReference type="InterPro" id="IPR014777">
    <property type="entry name" value="4pyrrole_Mease_sub1"/>
</dbReference>
<dbReference type="UniPathway" id="UPA00148"/>
<evidence type="ECO:0000256" key="5">
    <source>
        <dbReference type="ARBA" id="ARBA00022691"/>
    </source>
</evidence>
<keyword evidence="9" id="KW-1185">Reference proteome</keyword>
<organism evidence="8 9">
    <name type="scientific">Thermomonospora cellulosilytica</name>
    <dbReference type="NCBI Taxonomy" id="1411118"/>
    <lineage>
        <taxon>Bacteria</taxon>
        <taxon>Bacillati</taxon>
        <taxon>Actinomycetota</taxon>
        <taxon>Actinomycetes</taxon>
        <taxon>Streptosporangiales</taxon>
        <taxon>Thermomonosporaceae</taxon>
        <taxon>Thermomonospora</taxon>
    </lineage>
</organism>
<feature type="domain" description="Tetrapyrrole methylase" evidence="7">
    <location>
        <begin position="16"/>
        <end position="183"/>
    </location>
</feature>
<keyword evidence="3 8" id="KW-0489">Methyltransferase</keyword>
<evidence type="ECO:0000256" key="4">
    <source>
        <dbReference type="ARBA" id="ARBA00022679"/>
    </source>
</evidence>
<dbReference type="InterPro" id="IPR000878">
    <property type="entry name" value="4pyrrol_Mease"/>
</dbReference>
<evidence type="ECO:0000256" key="6">
    <source>
        <dbReference type="SAM" id="MobiDB-lite"/>
    </source>
</evidence>
<dbReference type="NCBIfam" id="TIGR02469">
    <property type="entry name" value="CbiT"/>
    <property type="match status" value="1"/>
</dbReference>
<keyword evidence="5" id="KW-0949">S-adenosyl-L-methionine</keyword>
<dbReference type="Gene3D" id="3.40.50.150">
    <property type="entry name" value="Vaccinia Virus protein VP39"/>
    <property type="match status" value="1"/>
</dbReference>
<dbReference type="RefSeq" id="WP_182705659.1">
    <property type="nucleotide sequence ID" value="NZ_JACJII010000001.1"/>
</dbReference>